<keyword evidence="2" id="KW-1185">Reference proteome</keyword>
<sequence length="79" mass="8520">MAKLKLGAITDDKPVKLTVELPADVHRDLAAYADVLTRETGQSISDPAKLVAPMLARFMATDRAFAKTRRKGQPAQGKG</sequence>
<name>A0A1B1UDK9_9BRAD</name>
<evidence type="ECO:0000313" key="2">
    <source>
        <dbReference type="Proteomes" id="UP000092839"/>
    </source>
</evidence>
<dbReference type="Pfam" id="PF10038">
    <property type="entry name" value="DUF2274"/>
    <property type="match status" value="1"/>
</dbReference>
<evidence type="ECO:0000313" key="1">
    <source>
        <dbReference type="EMBL" id="ANW00843.1"/>
    </source>
</evidence>
<dbReference type="RefSeq" id="WP_065728116.1">
    <property type="nucleotide sequence ID" value="NZ_CP016428.1"/>
</dbReference>
<dbReference type="OrthoDB" id="9803810at2"/>
<proteinExistence type="predicted"/>
<evidence type="ECO:0008006" key="3">
    <source>
        <dbReference type="Google" id="ProtNLM"/>
    </source>
</evidence>
<dbReference type="EMBL" id="CP016428">
    <property type="protein sequence ID" value="ANW00843.1"/>
    <property type="molecule type" value="Genomic_DNA"/>
</dbReference>
<dbReference type="STRING" id="1274631.LMTR13_12310"/>
<organism evidence="1 2">
    <name type="scientific">Bradyrhizobium icense</name>
    <dbReference type="NCBI Taxonomy" id="1274631"/>
    <lineage>
        <taxon>Bacteria</taxon>
        <taxon>Pseudomonadati</taxon>
        <taxon>Pseudomonadota</taxon>
        <taxon>Alphaproteobacteria</taxon>
        <taxon>Hyphomicrobiales</taxon>
        <taxon>Nitrobacteraceae</taxon>
        <taxon>Bradyrhizobium</taxon>
    </lineage>
</organism>
<reference evidence="1 2" key="1">
    <citation type="submission" date="2016-07" db="EMBL/GenBank/DDBJ databases">
        <title>Complete genome sequence of Bradyrhizobium icense LMTR 13T, a potential inoculant strain isolated from lima bean (Phaseolus lunatus) in Peru.</title>
        <authorList>
            <person name="Ormeno-Orrillo E."/>
            <person name="Duran D."/>
            <person name="Rogel M.A."/>
            <person name="Rey L."/>
            <person name="Imperial J."/>
            <person name="Ruiz-Argueso T."/>
            <person name="Martinez-Romero E."/>
        </authorList>
    </citation>
    <scope>NUCLEOTIDE SEQUENCE [LARGE SCALE GENOMIC DNA]</scope>
    <source>
        <strain evidence="1 2">LMTR 13</strain>
    </source>
</reference>
<protein>
    <recommendedName>
        <fullName evidence="3">DUF2274 domain-containing protein</fullName>
    </recommendedName>
</protein>
<dbReference type="KEGG" id="bic:LMTR13_12310"/>
<accession>A0A1B1UDK9</accession>
<dbReference type="AlphaFoldDB" id="A0A1B1UDK9"/>
<dbReference type="InterPro" id="IPR018733">
    <property type="entry name" value="DUF2274"/>
</dbReference>
<dbReference type="Proteomes" id="UP000092839">
    <property type="component" value="Chromosome"/>
</dbReference>
<gene>
    <name evidence="1" type="ORF">LMTR13_12310</name>
</gene>